<proteinExistence type="predicted"/>
<dbReference type="HOGENOM" id="CLU_491899_0_0_1"/>
<protein>
    <submittedName>
        <fullName evidence="2">Uncharacterized protein</fullName>
    </submittedName>
</protein>
<dbReference type="EMBL" id="JPOX01000040">
    <property type="protein sequence ID" value="KFX42846.1"/>
    <property type="molecule type" value="Genomic_DNA"/>
</dbReference>
<name>A0A093V802_TALMA</name>
<comment type="caution">
    <text evidence="2">The sequence shown here is derived from an EMBL/GenBank/DDBJ whole genome shotgun (WGS) entry which is preliminary data.</text>
</comment>
<evidence type="ECO:0000313" key="2">
    <source>
        <dbReference type="EMBL" id="KFX42846.1"/>
    </source>
</evidence>
<evidence type="ECO:0000256" key="1">
    <source>
        <dbReference type="SAM" id="MobiDB-lite"/>
    </source>
</evidence>
<feature type="region of interest" description="Disordered" evidence="1">
    <location>
        <begin position="172"/>
        <end position="261"/>
    </location>
</feature>
<sequence length="554" mass="61113">MSVFLTETSPLGDNDVPFTSETSFHNVRLIETTSFNPPQQVETLGHEANLPTIDATSETGSAGSLFDQMFENFIQTPTQSQHASIPVPSCYQDHNNDGTLPRDIPSAQNIPSIEAGSNTASADYNMVDVAPDLARTAEGQILDNYQESHGFDYSPNTGNTGYDSLSYSDLTTSTSIGQSSLPNSSSENYPFSHNMGEYMPADNHQGDTPGLESYPTPVSNPSYTPKSANRTLTKPRKAKRAGGNRPASMRPGFPGVDLSPSSEADSARLGLLRSLILKSHEVDPECGTSRSFNDEDLRKIYWLGDRIINETARVLNDWSEWSSREFQPPNAVLSPCHHLSPVEICAVAFRFLMETHNGVHRKSVHRRLAQILIYNFVAEVEQGIITDEIHEVFSRYDSGSKGDKPVTIANDLIIAKVGISEKNGKKCNREEIGKEKSSGRRWWRLGSGIGVVTILACPSDLNSLMDNRSFSGDSIKLLVNYMRHAYPNAIAHFQSLDPVILVLFANTSLVTNASVGLDPLYPRFNPISEQVWWFDTIEAMDTATGQLLRIFTQN</sequence>
<organism evidence="2">
    <name type="scientific">Talaromyces marneffei PM1</name>
    <dbReference type="NCBI Taxonomy" id="1077442"/>
    <lineage>
        <taxon>Eukaryota</taxon>
        <taxon>Fungi</taxon>
        <taxon>Dikarya</taxon>
        <taxon>Ascomycota</taxon>
        <taxon>Pezizomycotina</taxon>
        <taxon>Eurotiomycetes</taxon>
        <taxon>Eurotiomycetidae</taxon>
        <taxon>Eurotiales</taxon>
        <taxon>Trichocomaceae</taxon>
        <taxon>Talaromyces</taxon>
        <taxon>Talaromyces sect. Talaromyces</taxon>
    </lineage>
</organism>
<dbReference type="AlphaFoldDB" id="A0A093V802"/>
<gene>
    <name evidence="2" type="ORF">GQ26_0400380</name>
</gene>
<feature type="compositionally biased region" description="Polar residues" evidence="1">
    <location>
        <begin position="216"/>
        <end position="232"/>
    </location>
</feature>
<reference evidence="2" key="1">
    <citation type="journal article" date="2014" name="PLoS Genet.">
        <title>Signature Gene Expression Reveals Novel Clues to the Molecular Mechanisms of Dimorphic Transition in Penicillium marneffei.</title>
        <authorList>
            <person name="Yang E."/>
            <person name="Wang G."/>
            <person name="Cai J."/>
            <person name="Woo P.C."/>
            <person name="Lau S.K."/>
            <person name="Yuen K.-Y."/>
            <person name="Chow W.-N."/>
            <person name="Lin X."/>
        </authorList>
    </citation>
    <scope>NUCLEOTIDE SEQUENCE [LARGE SCALE GENOMIC DNA]</scope>
    <source>
        <strain evidence="2">PM1</strain>
    </source>
</reference>
<feature type="compositionally biased region" description="Basic residues" evidence="1">
    <location>
        <begin position="233"/>
        <end position="242"/>
    </location>
</feature>
<accession>A0A093V802</accession>
<feature type="compositionally biased region" description="Polar residues" evidence="1">
    <location>
        <begin position="176"/>
        <end position="191"/>
    </location>
</feature>